<keyword evidence="7" id="KW-1185">Reference proteome</keyword>
<dbReference type="PANTHER" id="PTHR30346">
    <property type="entry name" value="TRANSCRIPTIONAL DUAL REGULATOR HCAR-RELATED"/>
    <property type="match status" value="1"/>
</dbReference>
<dbReference type="KEGG" id="luo:HHL09_04115"/>
<dbReference type="GO" id="GO:0003700">
    <property type="term" value="F:DNA-binding transcription factor activity"/>
    <property type="evidence" value="ECO:0007669"/>
    <property type="project" value="InterPro"/>
</dbReference>
<dbReference type="Gene3D" id="3.40.190.10">
    <property type="entry name" value="Periplasmic binding protein-like II"/>
    <property type="match status" value="2"/>
</dbReference>
<dbReference type="InterPro" id="IPR036388">
    <property type="entry name" value="WH-like_DNA-bd_sf"/>
</dbReference>
<dbReference type="InterPro" id="IPR036390">
    <property type="entry name" value="WH_DNA-bd_sf"/>
</dbReference>
<evidence type="ECO:0000259" key="5">
    <source>
        <dbReference type="PROSITE" id="PS50931"/>
    </source>
</evidence>
<dbReference type="SUPFAM" id="SSF53850">
    <property type="entry name" value="Periplasmic binding protein-like II"/>
    <property type="match status" value="1"/>
</dbReference>
<sequence length="306" mass="33406">MELRHLRYFVAVAEEENVTRAAARLHVAQPSLSRQIRDLEHELGVDLFDHAVRSVRLTAAGRHFLGEAREAIARIEQATRSVQEFVHGAAGELHIGYAPSLSTTTLPRALRLFLGRYPKVQAQLHDLSTEEMIAGIRAGSLDVALIAKTSEHPWDGVEFREIARHRPAVALPPSHNLAKADAIDLKSLGDQSLLAYGRTQYPEYHAWLQQVFGEKAVPKIAGEYDSSSSLIASVESGCGIALVQEGFETLAGSRLSIRPIKGLKGAGFSFGVAFDPKKASPKIEAFITSCQEAIDPEQTDPLANSR</sequence>
<keyword evidence="2" id="KW-0805">Transcription regulation</keyword>
<dbReference type="GO" id="GO:0032993">
    <property type="term" value="C:protein-DNA complex"/>
    <property type="evidence" value="ECO:0007669"/>
    <property type="project" value="TreeGrafter"/>
</dbReference>
<comment type="similarity">
    <text evidence="1">Belongs to the LysR transcriptional regulatory family.</text>
</comment>
<keyword evidence="4" id="KW-0804">Transcription</keyword>
<dbReference type="InterPro" id="IPR000847">
    <property type="entry name" value="LysR_HTH_N"/>
</dbReference>
<proteinExistence type="inferred from homology"/>
<dbReference type="PRINTS" id="PR00039">
    <property type="entry name" value="HTHLYSR"/>
</dbReference>
<dbReference type="Proteomes" id="UP000501812">
    <property type="component" value="Chromosome"/>
</dbReference>
<evidence type="ECO:0000256" key="3">
    <source>
        <dbReference type="ARBA" id="ARBA00023125"/>
    </source>
</evidence>
<dbReference type="Pfam" id="PF03466">
    <property type="entry name" value="LysR_substrate"/>
    <property type="match status" value="1"/>
</dbReference>
<dbReference type="PANTHER" id="PTHR30346:SF0">
    <property type="entry name" value="HCA OPERON TRANSCRIPTIONAL ACTIVATOR HCAR"/>
    <property type="match status" value="1"/>
</dbReference>
<feature type="domain" description="HTH lysR-type" evidence="5">
    <location>
        <begin position="1"/>
        <end position="58"/>
    </location>
</feature>
<evidence type="ECO:0000313" key="7">
    <source>
        <dbReference type="Proteomes" id="UP000501812"/>
    </source>
</evidence>
<dbReference type="Gene3D" id="1.10.10.10">
    <property type="entry name" value="Winged helix-like DNA-binding domain superfamily/Winged helix DNA-binding domain"/>
    <property type="match status" value="1"/>
</dbReference>
<dbReference type="InterPro" id="IPR005119">
    <property type="entry name" value="LysR_subst-bd"/>
</dbReference>
<dbReference type="CDD" id="cd08414">
    <property type="entry name" value="PBP2_LTTR_aromatics_like"/>
    <property type="match status" value="1"/>
</dbReference>
<gene>
    <name evidence="6" type="ORF">HHL09_04115</name>
</gene>
<organism evidence="6 7">
    <name type="scientific">Luteolibacter luteus</name>
    <dbReference type="NCBI Taxonomy" id="2728835"/>
    <lineage>
        <taxon>Bacteria</taxon>
        <taxon>Pseudomonadati</taxon>
        <taxon>Verrucomicrobiota</taxon>
        <taxon>Verrucomicrobiia</taxon>
        <taxon>Verrucomicrobiales</taxon>
        <taxon>Verrucomicrobiaceae</taxon>
        <taxon>Luteolibacter</taxon>
    </lineage>
</organism>
<dbReference type="GO" id="GO:0003677">
    <property type="term" value="F:DNA binding"/>
    <property type="evidence" value="ECO:0007669"/>
    <property type="project" value="UniProtKB-KW"/>
</dbReference>
<keyword evidence="3" id="KW-0238">DNA-binding</keyword>
<protein>
    <submittedName>
        <fullName evidence="6">LysR family transcriptional regulator</fullName>
    </submittedName>
</protein>
<evidence type="ECO:0000256" key="4">
    <source>
        <dbReference type="ARBA" id="ARBA00023163"/>
    </source>
</evidence>
<dbReference type="RefSeq" id="WP_169453214.1">
    <property type="nucleotide sequence ID" value="NZ_CP051774.1"/>
</dbReference>
<name>A0A858RFS8_9BACT</name>
<dbReference type="Pfam" id="PF00126">
    <property type="entry name" value="HTH_1"/>
    <property type="match status" value="1"/>
</dbReference>
<evidence type="ECO:0000256" key="2">
    <source>
        <dbReference type="ARBA" id="ARBA00023015"/>
    </source>
</evidence>
<evidence type="ECO:0000313" key="6">
    <source>
        <dbReference type="EMBL" id="QJE94993.1"/>
    </source>
</evidence>
<dbReference type="EMBL" id="CP051774">
    <property type="protein sequence ID" value="QJE94993.1"/>
    <property type="molecule type" value="Genomic_DNA"/>
</dbReference>
<dbReference type="SUPFAM" id="SSF46785">
    <property type="entry name" value="Winged helix' DNA-binding domain"/>
    <property type="match status" value="1"/>
</dbReference>
<dbReference type="FunFam" id="1.10.10.10:FF:000001">
    <property type="entry name" value="LysR family transcriptional regulator"/>
    <property type="match status" value="1"/>
</dbReference>
<evidence type="ECO:0000256" key="1">
    <source>
        <dbReference type="ARBA" id="ARBA00009437"/>
    </source>
</evidence>
<reference evidence="6 7" key="1">
    <citation type="submission" date="2020-04" db="EMBL/GenBank/DDBJ databases">
        <title>Luteolibacter sp. G-1-1-1 isolated from soil.</title>
        <authorList>
            <person name="Dahal R.H."/>
        </authorList>
    </citation>
    <scope>NUCLEOTIDE SEQUENCE [LARGE SCALE GENOMIC DNA]</scope>
    <source>
        <strain evidence="6 7">G-1-1-1</strain>
    </source>
</reference>
<dbReference type="AlphaFoldDB" id="A0A858RFS8"/>
<accession>A0A858RFS8</accession>
<dbReference type="PROSITE" id="PS50931">
    <property type="entry name" value="HTH_LYSR"/>
    <property type="match status" value="1"/>
</dbReference>